<sequence>METKGGSSAPKPRRRVISVISSISLALGTLTAVSPAFAAEPVGEDVTAKQSDTFIEKNNQKVSDISGNGSCVVEFSAPLGDQQRAGLETFTLNPGTESPDKRAYGFQYRITNSQDRTFARLSLTDSGLIPVNPGDIPAMAVGSELYKDIPKVNRESTERLTITSSRSQRNLNLNENFSEDDVKKMATSDGIVSAWKSQYTADNPGKKYFSGGNTRVTAQVNPWPSEQFDCSPITIDWLDVDKAVIKPGEQVKIGTINADDASLPRIRVSAKTQRGSYAGEVQRDGKDLYYTWPKFIGEKWADDDTVNFTAVALPRDLAQLKAAATDPKNNEFADDTYVYQASIDSLDRYKVANEISTHTITTDDEKYHDPQYDPTQVQIISGIADGKPATSAQSVTFTGIKDKIADLVKNQLATVELDTELVQPGWKAEFVDPDKGDYTVKVTAPFGGGEPRPGTFSQPVVKVTYTNGSVDSIPLLAIVKPNNTQVTDVAYPTEPAMGLQGADLTQPVALKRILGKGTPITPASYEVVPGSYPEGWTVTVDADGTVHATSPKDAPNNSSITPKVKATYPDGTTDVVEAPFQVVSNIKVPDYGSTAGVVKDGLSLKPVEPKNGLSGKPDDAMPTSYSFQDGATETTIGDWKVTIDPTTGVISTTVPDTALPGAFLTVPVVAHYAGGVADQTVTGTFRVNGKGDGKDAAEYLERVTTAGNPVESTIRTQLSDPKLAKYELPKKLPQGWTVTVDESGTVTATPPKDAQPGDIATINVSVTYPDGSKALVPAEFTVVGADKDANDPSYATVSGKPGTKTTSKVDTTRMHALSEPKYSIITDPNEPGYIAPPRNITWDMVEIDPETGVITTPISEKAVPGSSADIPVKVTYKDGSTDTTFATVVVVGDQSRVYSPDYKQSTTTPGNAVTSNITQGSQPPARDLQPTTPYEVPSDVNGWKVSVDKDGNVTATPPANARPGNHIDVPVTVHYQDGSSDVVYAPFVVNLTNNYEATPIYPPKTVVPGETVTSPLNMDKPDDVNVSANDPYAIEASDKVKPTGNKNEFGNPEYAVTTDHGTWTVSLDNNGNVVATAPKEAQPGDMVSVPVKVTYADGTTDVSSAEINVAAQPTRPIPFTVEYKYDPTVESGTYKTETVGKPGRAELQNGEWVTTDKAVNEVVVVGTKPAQDSVSWTVPVPYQTVLRENKNLKPGETKVVQKGQNGELKKTVKFEATGGKATSTSEETTKDAVQEIIEYGPKAGATELVTTTTKPVPFTTEVTVDPKLAPGQKVVDQAGALGEDTETSTQKLVDGKPSGDPQVTTERTKEPVNEKIRVGALTENKDVTVTDVDIAYETQIVFDPTMDAGTQEVAQVGKPGVLRITTTKTIENSVVTDTQSTQERVTEPTPEIIRVGTKGATPTWTRSTAYGVKVVEDPSLPAGEHRVKPGVPGETKFTLGDDGEVTKTVVTEPKDEVITIGTGDKQTEITEAVTSPVPFKTKVIFDDTLAAGTVITDAEGANGEEVTTKVWKLVNGEKQGDPTTTTVKTADPVDRVLRVGTKSVNIPPTYAKVDQQPGTSAEVPVFEKSVFPEGASYEIDPSWKPGIEGWTASVDENGTVTSNAPKTAKPGDSVVIPVKVTFKDGTTTLVPAVAGIPANPNDESTRVQYEVESVNPGEQVTNKADPQGTENTFEVPATVKGWTVSVDANGNVTATAPKDAQPGDYVKVPVTVTPKDGSASYTSYAVFTVLGGGTPSTPDNPTVPNKPIVERTPTYPSQVITTDSGKTVTIPVFSGHKDGNTYELGKMPEGWTATINKDTGEIQVTPPETAKDSVVEIPVKVTTPNGHELITSVVVTDQRNGSTPKPNPDASGSSEEQVQRCFANAFATNSPILWLLPVAILAAIGGPISQALQPQINAANAQFNALIRQYQEQFDRHHDNWGDHGRHGRRDDRPEWMREAQAQIDAQIQAINQQFAPLGEQLRPLGYALGALGIVALASTLIAQACQPEGFDHGMTILGSSEESQNGSSEQGKDNNGSSSDKGKIYDAIMNGSSDKKN</sequence>
<dbReference type="HOGENOM" id="CLU_235743_0_0_11"/>
<feature type="chain" id="PRO_5004517030" evidence="3">
    <location>
        <begin position="39"/>
        <end position="2038"/>
    </location>
</feature>
<name>S2ZX86_9CORY</name>
<dbReference type="NCBIfam" id="NF038186">
    <property type="entry name" value="YPDG_rpt"/>
    <property type="match status" value="7"/>
</dbReference>
<dbReference type="SMART" id="SM01208">
    <property type="entry name" value="G5"/>
    <property type="match status" value="6"/>
</dbReference>
<dbReference type="Gene3D" id="2.20.230.10">
    <property type="entry name" value="Resuscitation-promoting factor rpfb"/>
    <property type="match status" value="6"/>
</dbReference>
<keyword evidence="6" id="KW-1185">Reference proteome</keyword>
<gene>
    <name evidence="5" type="ORF">HMPREF1219_01830</name>
</gene>
<proteinExistence type="predicted"/>
<evidence type="ECO:0000259" key="4">
    <source>
        <dbReference type="PROSITE" id="PS51109"/>
    </source>
</evidence>
<feature type="region of interest" description="Disordered" evidence="2">
    <location>
        <begin position="1279"/>
        <end position="1310"/>
    </location>
</feature>
<keyword evidence="1 3" id="KW-0732">Signal</keyword>
<dbReference type="InterPro" id="IPR046774">
    <property type="entry name" value="pAdhesive_10"/>
</dbReference>
<evidence type="ECO:0000313" key="5">
    <source>
        <dbReference type="EMBL" id="EPD68644.1"/>
    </source>
</evidence>
<evidence type="ECO:0000256" key="3">
    <source>
        <dbReference type="SAM" id="SignalP"/>
    </source>
</evidence>
<dbReference type="Pfam" id="PF18957">
    <property type="entry name" value="RibLong"/>
    <property type="match status" value="8"/>
</dbReference>
<feature type="domain" description="G5" evidence="4">
    <location>
        <begin position="1318"/>
        <end position="1399"/>
    </location>
</feature>
<feature type="compositionally biased region" description="Low complexity" evidence="2">
    <location>
        <begin position="1999"/>
        <end position="2010"/>
    </location>
</feature>
<evidence type="ECO:0000256" key="2">
    <source>
        <dbReference type="SAM" id="MobiDB-lite"/>
    </source>
</evidence>
<feature type="domain" description="G5" evidence="4">
    <location>
        <begin position="1166"/>
        <end position="1243"/>
    </location>
</feature>
<dbReference type="STRING" id="1125779.HMPREF1219_01830"/>
<dbReference type="Proteomes" id="UP000014408">
    <property type="component" value="Unassembled WGS sequence"/>
</dbReference>
<evidence type="ECO:0000313" key="6">
    <source>
        <dbReference type="Proteomes" id="UP000014408"/>
    </source>
</evidence>
<dbReference type="PATRIC" id="fig|1125779.3.peg.1777"/>
<protein>
    <submittedName>
        <fullName evidence="5">Rib/alpha/Esp surface antigen</fullName>
    </submittedName>
</protein>
<feature type="domain" description="G5" evidence="4">
    <location>
        <begin position="1242"/>
        <end position="1322"/>
    </location>
</feature>
<feature type="region of interest" description="Disordered" evidence="2">
    <location>
        <begin position="1994"/>
        <end position="2038"/>
    </location>
</feature>
<dbReference type="Pfam" id="PF20592">
    <property type="entry name" value="pAdhesive_10"/>
    <property type="match status" value="1"/>
</dbReference>
<organism evidence="5 6">
    <name type="scientific">Corynebacterium pyruviciproducens ATCC BAA-1742</name>
    <dbReference type="NCBI Taxonomy" id="1125779"/>
    <lineage>
        <taxon>Bacteria</taxon>
        <taxon>Bacillati</taxon>
        <taxon>Actinomycetota</taxon>
        <taxon>Actinomycetes</taxon>
        <taxon>Mycobacteriales</taxon>
        <taxon>Corynebacteriaceae</taxon>
        <taxon>Corynebacterium</taxon>
    </lineage>
</organism>
<dbReference type="RefSeq" id="WP_016458568.1">
    <property type="nucleotide sequence ID" value="NZ_KE150447.1"/>
</dbReference>
<dbReference type="EMBL" id="ATBY01000015">
    <property type="protein sequence ID" value="EPD68644.1"/>
    <property type="molecule type" value="Genomic_DNA"/>
</dbReference>
<dbReference type="PROSITE" id="PS51109">
    <property type="entry name" value="G5"/>
    <property type="match status" value="4"/>
</dbReference>
<dbReference type="Pfam" id="PF07501">
    <property type="entry name" value="G5"/>
    <property type="match status" value="4"/>
</dbReference>
<feature type="signal peptide" evidence="3">
    <location>
        <begin position="1"/>
        <end position="38"/>
    </location>
</feature>
<evidence type="ECO:0000256" key="1">
    <source>
        <dbReference type="ARBA" id="ARBA00022729"/>
    </source>
</evidence>
<feature type="region of interest" description="Disordered" evidence="2">
    <location>
        <begin position="1836"/>
        <end position="1856"/>
    </location>
</feature>
<comment type="caution">
    <text evidence="5">The sequence shown here is derived from an EMBL/GenBank/DDBJ whole genome shotgun (WGS) entry which is preliminary data.</text>
</comment>
<dbReference type="eggNOG" id="COG3583">
    <property type="taxonomic scope" value="Bacteria"/>
</dbReference>
<dbReference type="InterPro" id="IPR044055">
    <property type="entry name" value="RibLong"/>
</dbReference>
<accession>S2ZX86</accession>
<dbReference type="InterPro" id="IPR011098">
    <property type="entry name" value="G5_dom"/>
</dbReference>
<reference evidence="5 6" key="1">
    <citation type="submission" date="2013-05" db="EMBL/GenBank/DDBJ databases">
        <title>The Genome Sequence of Corynebacterium pyruviciproducens 1773O (ATCC BAA-1742).</title>
        <authorList>
            <consortium name="The Broad Institute Genomics Platform"/>
            <person name="Earl A."/>
            <person name="Ward D."/>
            <person name="Feldgarden M."/>
            <person name="Gevers D."/>
            <person name="Tong J."/>
            <person name="Walker B."/>
            <person name="Young S."/>
            <person name="Zeng Q."/>
            <person name="Gargeya S."/>
            <person name="Fitzgerald M."/>
            <person name="Haas B."/>
            <person name="Abouelleil A."/>
            <person name="Allen A.W."/>
            <person name="Alvarado L."/>
            <person name="Arachchi H.M."/>
            <person name="Berlin A.M."/>
            <person name="Chapman S.B."/>
            <person name="Gainer-Dewar J."/>
            <person name="Goldberg J."/>
            <person name="Griggs A."/>
            <person name="Gujja S."/>
            <person name="Hansen M."/>
            <person name="Howarth C."/>
            <person name="Imamovic A."/>
            <person name="Ireland A."/>
            <person name="Larimer J."/>
            <person name="McCowan C."/>
            <person name="Murphy C."/>
            <person name="Pearson M."/>
            <person name="Poon T.W."/>
            <person name="Priest M."/>
            <person name="Roberts A."/>
            <person name="Saif S."/>
            <person name="Shea T."/>
            <person name="Sisk P."/>
            <person name="Sykes S."/>
            <person name="Wortman J."/>
            <person name="Nusbaum C."/>
            <person name="Birren B."/>
        </authorList>
    </citation>
    <scope>NUCLEOTIDE SEQUENCE [LARGE SCALE GENOMIC DNA]</scope>
    <source>
        <strain evidence="5 6">ATCC BAA-1742</strain>
    </source>
</reference>
<feature type="domain" description="G5" evidence="4">
    <location>
        <begin position="1463"/>
        <end position="1543"/>
    </location>
</feature>
<feature type="region of interest" description="Disordered" evidence="2">
    <location>
        <begin position="1421"/>
        <end position="1440"/>
    </location>
</feature>